<evidence type="ECO:0000256" key="7">
    <source>
        <dbReference type="ARBA" id="ARBA00023136"/>
    </source>
</evidence>
<evidence type="ECO:0000256" key="8">
    <source>
        <dbReference type="SAM" id="Phobius"/>
    </source>
</evidence>
<reference evidence="11" key="1">
    <citation type="submission" date="2017-09" db="EMBL/GenBank/DDBJ databases">
        <title>Depth-based differentiation of microbial function through sediment-hosted aquifers and enrichment of novel symbionts in the deep terrestrial subsurface.</title>
        <authorList>
            <person name="Probst A.J."/>
            <person name="Ladd B."/>
            <person name="Jarett J.K."/>
            <person name="Geller-Mcgrath D.E."/>
            <person name="Sieber C.M.K."/>
            <person name="Emerson J.B."/>
            <person name="Anantharaman K."/>
            <person name="Thomas B.C."/>
            <person name="Malmstrom R."/>
            <person name="Stieglmeier M."/>
            <person name="Klingl A."/>
            <person name="Woyke T."/>
            <person name="Ryan C.M."/>
            <person name="Banfield J.F."/>
        </authorList>
    </citation>
    <scope>NUCLEOTIDE SEQUENCE [LARGE SCALE GENOMIC DNA]</scope>
</reference>
<evidence type="ECO:0000256" key="1">
    <source>
        <dbReference type="ARBA" id="ARBA00004429"/>
    </source>
</evidence>
<comment type="caution">
    <text evidence="10">The sequence shown here is derived from an EMBL/GenBank/DDBJ whole genome shotgun (WGS) entry which is preliminary data.</text>
</comment>
<evidence type="ECO:0000256" key="3">
    <source>
        <dbReference type="ARBA" id="ARBA00022475"/>
    </source>
</evidence>
<keyword evidence="7 8" id="KW-0472">Membrane</keyword>
<name>A0A2M7VA57_9BACT</name>
<evidence type="ECO:0000259" key="9">
    <source>
        <dbReference type="Pfam" id="PF00482"/>
    </source>
</evidence>
<dbReference type="AlphaFoldDB" id="A0A2M7VA57"/>
<proteinExistence type="inferred from homology"/>
<keyword evidence="5 8" id="KW-0812">Transmembrane</keyword>
<dbReference type="PANTHER" id="PTHR30012">
    <property type="entry name" value="GENERAL SECRETION PATHWAY PROTEIN"/>
    <property type="match status" value="1"/>
</dbReference>
<dbReference type="InterPro" id="IPR042094">
    <property type="entry name" value="T2SS_GspF_sf"/>
</dbReference>
<keyword evidence="3" id="KW-1003">Cell membrane</keyword>
<keyword evidence="4" id="KW-0997">Cell inner membrane</keyword>
<dbReference type="InterPro" id="IPR018076">
    <property type="entry name" value="T2SS_GspF_dom"/>
</dbReference>
<protein>
    <recommendedName>
        <fullName evidence="9">Type II secretion system protein GspF domain-containing protein</fullName>
    </recommendedName>
</protein>
<evidence type="ECO:0000313" key="11">
    <source>
        <dbReference type="Proteomes" id="UP000231453"/>
    </source>
</evidence>
<accession>A0A2M7VA57</accession>
<evidence type="ECO:0000256" key="4">
    <source>
        <dbReference type="ARBA" id="ARBA00022519"/>
    </source>
</evidence>
<dbReference type="GO" id="GO:0005886">
    <property type="term" value="C:plasma membrane"/>
    <property type="evidence" value="ECO:0007669"/>
    <property type="project" value="UniProtKB-SubCell"/>
</dbReference>
<feature type="transmembrane region" description="Helical" evidence="8">
    <location>
        <begin position="142"/>
        <end position="167"/>
    </location>
</feature>
<sequence>MFSKKKKKEKELSAFEKKMNDFFIKNFTKIKAIDKVFFLEHLNTMLGAGLSLLESLDVLSKEIENKKLQSVVNSIKAGVESGSQLSETLNEFPKVFQPIYVKMIASGELSGKLEESLGQVVNQMKKNYELTSTIKGAMIYPIVILIAISAVGIVMVTFVLPKITVLFKDIDTELPLPTRVLVAVTDFLSQPINMIIVLLSIASFLALYIYTLKKSINFKRFIHKININLPIAGKIIKQINLARFSLTLSSLLKSTIPIVQAVDISSEICSNLIYREALKESTEKIKKGITLSQCLREYDAIFPPMVTEMIMVGEKTGEIDKLLHELSKFYSNEVDKTMKNFSTIIEPAIILLLGLGVGGIAVAVVMPMYNLTQNF</sequence>
<evidence type="ECO:0000256" key="5">
    <source>
        <dbReference type="ARBA" id="ARBA00022692"/>
    </source>
</evidence>
<dbReference type="PRINTS" id="PR00812">
    <property type="entry name" value="BCTERIALGSPF"/>
</dbReference>
<dbReference type="PANTHER" id="PTHR30012:SF0">
    <property type="entry name" value="TYPE II SECRETION SYSTEM PROTEIN F-RELATED"/>
    <property type="match status" value="1"/>
</dbReference>
<evidence type="ECO:0000256" key="6">
    <source>
        <dbReference type="ARBA" id="ARBA00022989"/>
    </source>
</evidence>
<dbReference type="Gene3D" id="1.20.81.30">
    <property type="entry name" value="Type II secretion system (T2SS), domain F"/>
    <property type="match status" value="2"/>
</dbReference>
<comment type="similarity">
    <text evidence="2">Belongs to the GSP F family.</text>
</comment>
<evidence type="ECO:0000256" key="2">
    <source>
        <dbReference type="ARBA" id="ARBA00005745"/>
    </source>
</evidence>
<feature type="domain" description="Type II secretion system protein GspF" evidence="9">
    <location>
        <begin position="244"/>
        <end position="367"/>
    </location>
</feature>
<dbReference type="Pfam" id="PF00482">
    <property type="entry name" value="T2SSF"/>
    <property type="match status" value="2"/>
</dbReference>
<dbReference type="FunFam" id="1.20.81.30:FF:000001">
    <property type="entry name" value="Type II secretion system protein F"/>
    <property type="match status" value="2"/>
</dbReference>
<dbReference type="Proteomes" id="UP000231453">
    <property type="component" value="Unassembled WGS sequence"/>
</dbReference>
<feature type="domain" description="Type II secretion system protein GspF" evidence="9">
    <location>
        <begin position="38"/>
        <end position="161"/>
    </location>
</feature>
<gene>
    <name evidence="10" type="ORF">COX80_03520</name>
</gene>
<dbReference type="InterPro" id="IPR003004">
    <property type="entry name" value="GspF/PilC"/>
</dbReference>
<evidence type="ECO:0000313" key="10">
    <source>
        <dbReference type="EMBL" id="PIZ95774.1"/>
    </source>
</evidence>
<organism evidence="10 11">
    <name type="scientific">Candidatus Magasanikbacteria bacterium CG_4_10_14_0_2_um_filter_33_14</name>
    <dbReference type="NCBI Taxonomy" id="1974636"/>
    <lineage>
        <taxon>Bacteria</taxon>
        <taxon>Candidatus Magasanikiibacteriota</taxon>
    </lineage>
</organism>
<feature type="transmembrane region" description="Helical" evidence="8">
    <location>
        <begin position="348"/>
        <end position="369"/>
    </location>
</feature>
<feature type="transmembrane region" description="Helical" evidence="8">
    <location>
        <begin position="187"/>
        <end position="210"/>
    </location>
</feature>
<dbReference type="GO" id="GO:0015628">
    <property type="term" value="P:protein secretion by the type II secretion system"/>
    <property type="evidence" value="ECO:0007669"/>
    <property type="project" value="TreeGrafter"/>
</dbReference>
<comment type="subcellular location">
    <subcellularLocation>
        <location evidence="1">Cell inner membrane</location>
        <topology evidence="1">Multi-pass membrane protein</topology>
    </subcellularLocation>
</comment>
<dbReference type="EMBL" id="PFPL01000045">
    <property type="protein sequence ID" value="PIZ95774.1"/>
    <property type="molecule type" value="Genomic_DNA"/>
</dbReference>
<keyword evidence="6 8" id="KW-1133">Transmembrane helix</keyword>